<dbReference type="Proteomes" id="UP000468531">
    <property type="component" value="Unassembled WGS sequence"/>
</dbReference>
<organism evidence="1 2">
    <name type="scientific">Bradyrhizobium uaiense</name>
    <dbReference type="NCBI Taxonomy" id="2594946"/>
    <lineage>
        <taxon>Bacteria</taxon>
        <taxon>Pseudomonadati</taxon>
        <taxon>Pseudomonadota</taxon>
        <taxon>Alphaproteobacteria</taxon>
        <taxon>Hyphomicrobiales</taxon>
        <taxon>Nitrobacteraceae</taxon>
        <taxon>Bradyrhizobium</taxon>
    </lineage>
</organism>
<dbReference type="Pfam" id="PF20339">
    <property type="entry name" value="DUF6634"/>
    <property type="match status" value="1"/>
</dbReference>
<accession>A0A6P1BIJ6</accession>
<gene>
    <name evidence="1" type="ORF">FNJ47_19665</name>
</gene>
<sequence length="108" mass="12218">MSATLPFHSLAPLCRDLEKLVNDLRNSSQGSQPPEAELQASPLLDRWSFAFLPAPCLTGSVHQHPTLGSRPHLHTSELVLIDPHKRWARTWSRFYRLGKQLTPEIDKA</sequence>
<name>A0A6P1BIJ6_9BRAD</name>
<reference evidence="1 2" key="1">
    <citation type="journal article" date="2020" name="Arch. Microbiol.">
        <title>Bradyrhizobium uaiense sp. nov., a new highly efficient cowpea symbiont.</title>
        <authorList>
            <person name="Cabral Michel D."/>
            <person name="Azarias Guimaraes A."/>
            <person name="Martins da Costa E."/>
            <person name="Soares de Carvalho T."/>
            <person name="Balsanelli E."/>
            <person name="Willems A."/>
            <person name="Maltempi de Souza E."/>
            <person name="de Souza Moreira F.M."/>
        </authorList>
    </citation>
    <scope>NUCLEOTIDE SEQUENCE [LARGE SCALE GENOMIC DNA]</scope>
    <source>
        <strain evidence="1 2">UFLA 03-164</strain>
    </source>
</reference>
<dbReference type="InterPro" id="IPR046574">
    <property type="entry name" value="DUF6634"/>
</dbReference>
<evidence type="ECO:0000313" key="2">
    <source>
        <dbReference type="Proteomes" id="UP000468531"/>
    </source>
</evidence>
<dbReference type="AlphaFoldDB" id="A0A6P1BIJ6"/>
<protein>
    <submittedName>
        <fullName evidence="1">Uncharacterized protein</fullName>
    </submittedName>
</protein>
<comment type="caution">
    <text evidence="1">The sequence shown here is derived from an EMBL/GenBank/DDBJ whole genome shotgun (WGS) entry which is preliminary data.</text>
</comment>
<evidence type="ECO:0000313" key="1">
    <source>
        <dbReference type="EMBL" id="NEU97984.1"/>
    </source>
</evidence>
<dbReference type="RefSeq" id="WP_163155883.1">
    <property type="nucleotide sequence ID" value="NZ_VKHP01000076.1"/>
</dbReference>
<proteinExistence type="predicted"/>
<keyword evidence="2" id="KW-1185">Reference proteome</keyword>
<dbReference type="EMBL" id="VKHP01000076">
    <property type="protein sequence ID" value="NEU97984.1"/>
    <property type="molecule type" value="Genomic_DNA"/>
</dbReference>